<feature type="domain" description="Tyr recombinase" evidence="5">
    <location>
        <begin position="119"/>
        <end position="268"/>
    </location>
</feature>
<reference evidence="8 10" key="2">
    <citation type="submission" date="2022-03" db="EMBL/GenBank/DDBJ databases">
        <title>Genome sequencing of Morococcus cerebrosus.</title>
        <authorList>
            <person name="Baek M.-G."/>
            <person name="Yi H."/>
        </authorList>
    </citation>
    <scope>NUCLEOTIDE SEQUENCE [LARGE SCALE GENOMIC DNA]</scope>
    <source>
        <strain evidence="8 10">CIP 81.93</strain>
    </source>
</reference>
<dbReference type="Pfam" id="PF22022">
    <property type="entry name" value="Phage_int_M"/>
    <property type="match status" value="1"/>
</dbReference>
<dbReference type="GO" id="GO:0006310">
    <property type="term" value="P:DNA recombination"/>
    <property type="evidence" value="ECO:0007669"/>
    <property type="project" value="UniProtKB-KW"/>
</dbReference>
<keyword evidence="2" id="KW-0229">DNA integration</keyword>
<feature type="domain" description="Phage integrase central" evidence="6">
    <location>
        <begin position="14"/>
        <end position="105"/>
    </location>
</feature>
<keyword evidence="4" id="KW-0233">DNA recombination</keyword>
<evidence type="ECO:0000313" key="8">
    <source>
        <dbReference type="EMBL" id="UNV87353.1"/>
    </source>
</evidence>
<evidence type="ECO:0000256" key="4">
    <source>
        <dbReference type="ARBA" id="ARBA00023172"/>
    </source>
</evidence>
<dbReference type="InterPro" id="IPR011010">
    <property type="entry name" value="DNA_brk_join_enz"/>
</dbReference>
<evidence type="ECO:0000256" key="3">
    <source>
        <dbReference type="ARBA" id="ARBA00023125"/>
    </source>
</evidence>
<dbReference type="GO" id="GO:0015074">
    <property type="term" value="P:DNA integration"/>
    <property type="evidence" value="ECO:0007669"/>
    <property type="project" value="UniProtKB-KW"/>
</dbReference>
<dbReference type="GO" id="GO:0003677">
    <property type="term" value="F:DNA binding"/>
    <property type="evidence" value="ECO:0007669"/>
    <property type="project" value="UniProtKB-KW"/>
</dbReference>
<dbReference type="Proteomes" id="UP000829504">
    <property type="component" value="Chromosome"/>
</dbReference>
<dbReference type="EMBL" id="CP094242">
    <property type="protein sequence ID" value="UNV87353.1"/>
    <property type="molecule type" value="Genomic_DNA"/>
</dbReference>
<dbReference type="Gene3D" id="1.10.443.10">
    <property type="entry name" value="Intergrase catalytic core"/>
    <property type="match status" value="1"/>
</dbReference>
<dbReference type="PANTHER" id="PTHR30629">
    <property type="entry name" value="PROPHAGE INTEGRASE"/>
    <property type="match status" value="1"/>
</dbReference>
<accession>A0A0C1H4X8</accession>
<proteinExistence type="inferred from homology"/>
<evidence type="ECO:0000256" key="1">
    <source>
        <dbReference type="ARBA" id="ARBA00008857"/>
    </source>
</evidence>
<protein>
    <submittedName>
        <fullName evidence="8">Site-specific integrase</fullName>
    </submittedName>
</protein>
<gene>
    <name evidence="7" type="ORF">MCC93_03410</name>
    <name evidence="8" type="ORF">MON37_12080</name>
</gene>
<sequence>MSWFSNWLSRPPRFQTAAEEYLSVSLAKCCPEMQKYTRYRMERYVYPFIGQQRIHRITPMQIIRCIQTYEQDAPSQARRLLQVVSGVYRYAKVQGWCRYNPAEGLGIALKPYTYKGFSFIPPQDMPEFLAAVDTHTNIDAAALTAFWLIVYTAVRRGEAVNAALSEFDFATATWTIPAARMKMRRPHVVPLAPQVVDLLSAWLVERTRRGISGDLLFGGIGGHRPLHVITQAGWRDKMTIHGFRKVFSTHAHESGLWSVDAIELQLAHIISGVRGVYNKAMLLDERRQLMIWYADEINRWRAIGRGGYNDS</sequence>
<dbReference type="RefSeq" id="WP_039405120.1">
    <property type="nucleotide sequence ID" value="NZ_CP094242.1"/>
</dbReference>
<dbReference type="EMBL" id="JUFZ01000013">
    <property type="protein sequence ID" value="KIC12801.1"/>
    <property type="molecule type" value="Genomic_DNA"/>
</dbReference>
<dbReference type="CDD" id="cd00801">
    <property type="entry name" value="INT_P4_C"/>
    <property type="match status" value="1"/>
</dbReference>
<name>A0A0C1H4X8_9NEIS</name>
<dbReference type="AlphaFoldDB" id="A0A0C1H4X8"/>
<comment type="similarity">
    <text evidence="1">Belongs to the 'phage' integrase family.</text>
</comment>
<evidence type="ECO:0000256" key="2">
    <source>
        <dbReference type="ARBA" id="ARBA00022908"/>
    </source>
</evidence>
<dbReference type="InterPro" id="IPR002104">
    <property type="entry name" value="Integrase_catalytic"/>
</dbReference>
<keyword evidence="10" id="KW-1185">Reference proteome</keyword>
<evidence type="ECO:0000313" key="10">
    <source>
        <dbReference type="Proteomes" id="UP000829504"/>
    </source>
</evidence>
<evidence type="ECO:0000313" key="7">
    <source>
        <dbReference type="EMBL" id="KIC12801.1"/>
    </source>
</evidence>
<dbReference type="Proteomes" id="UP000031390">
    <property type="component" value="Unassembled WGS sequence"/>
</dbReference>
<dbReference type="SUPFAM" id="SSF56349">
    <property type="entry name" value="DNA breaking-rejoining enzymes"/>
    <property type="match status" value="1"/>
</dbReference>
<dbReference type="Gene3D" id="1.10.150.130">
    <property type="match status" value="1"/>
</dbReference>
<dbReference type="PANTHER" id="PTHR30629:SF2">
    <property type="entry name" value="PROPHAGE INTEGRASE INTS-RELATED"/>
    <property type="match status" value="1"/>
</dbReference>
<reference evidence="7 9" key="1">
    <citation type="submission" date="2014-12" db="EMBL/GenBank/DDBJ databases">
        <title>Genome sequence of Morococcus cerebrosus.</title>
        <authorList>
            <person name="Shin S.-K."/>
            <person name="Yi H."/>
        </authorList>
    </citation>
    <scope>NUCLEOTIDE SEQUENCE [LARGE SCALE GENOMIC DNA]</scope>
    <source>
        <strain evidence="7 9">CIP 81.93</strain>
    </source>
</reference>
<dbReference type="Pfam" id="PF00589">
    <property type="entry name" value="Phage_integrase"/>
    <property type="match status" value="1"/>
</dbReference>
<dbReference type="InterPro" id="IPR010998">
    <property type="entry name" value="Integrase_recombinase_N"/>
</dbReference>
<dbReference type="InterPro" id="IPR013762">
    <property type="entry name" value="Integrase-like_cat_sf"/>
</dbReference>
<keyword evidence="3" id="KW-0238">DNA-binding</keyword>
<evidence type="ECO:0000259" key="6">
    <source>
        <dbReference type="Pfam" id="PF22022"/>
    </source>
</evidence>
<organism evidence="7 9">
    <name type="scientific">Morococcus cerebrosus</name>
    <dbReference type="NCBI Taxonomy" id="1056807"/>
    <lineage>
        <taxon>Bacteria</taxon>
        <taxon>Pseudomonadati</taxon>
        <taxon>Pseudomonadota</taxon>
        <taxon>Betaproteobacteria</taxon>
        <taxon>Neisseriales</taxon>
        <taxon>Neisseriaceae</taxon>
        <taxon>Morococcus</taxon>
    </lineage>
</organism>
<evidence type="ECO:0000259" key="5">
    <source>
        <dbReference type="Pfam" id="PF00589"/>
    </source>
</evidence>
<dbReference type="InterPro" id="IPR050808">
    <property type="entry name" value="Phage_Integrase"/>
</dbReference>
<dbReference type="InterPro" id="IPR053876">
    <property type="entry name" value="Phage_int_M"/>
</dbReference>
<evidence type="ECO:0000313" key="9">
    <source>
        <dbReference type="Proteomes" id="UP000031390"/>
    </source>
</evidence>